<evidence type="ECO:0000313" key="1">
    <source>
        <dbReference type="EMBL" id="MDC0829017.1"/>
    </source>
</evidence>
<reference evidence="1" key="3">
    <citation type="submission" date="2023-01" db="EMBL/GenBank/DDBJ databases">
        <title>Human gut microbiome strain richness.</title>
        <authorList>
            <person name="Chen-Liaw A."/>
        </authorList>
    </citation>
    <scope>NUCLEOTIDE SEQUENCE</scope>
    <source>
        <strain evidence="1">D55st1_G4_D55t1_190419</strain>
    </source>
</reference>
<keyword evidence="3" id="KW-1185">Reference proteome</keyword>
<reference evidence="3" key="1">
    <citation type="submission" date="2017-04" db="EMBL/GenBank/DDBJ databases">
        <title>Function of individual gut microbiota members based on whole genome sequencing of pure cultures obtained from chicken caecum.</title>
        <authorList>
            <person name="Medvecky M."/>
            <person name="Cejkova D."/>
            <person name="Polansky O."/>
            <person name="Karasova D."/>
            <person name="Kubasova T."/>
            <person name="Cizek A."/>
            <person name="Rychlik I."/>
        </authorList>
    </citation>
    <scope>NUCLEOTIDE SEQUENCE [LARGE SCALE GENOMIC DNA]</scope>
    <source>
        <strain evidence="3">An178</strain>
    </source>
</reference>
<name>A0A1Y4LLK2_9FIRM</name>
<evidence type="ECO:0000313" key="2">
    <source>
        <dbReference type="EMBL" id="OUP57588.1"/>
    </source>
</evidence>
<reference evidence="2" key="2">
    <citation type="journal article" date="2018" name="BMC Genomics">
        <title>Whole genome sequencing and function prediction of 133 gut anaerobes isolated from chicken caecum in pure cultures.</title>
        <authorList>
            <person name="Medvecky M."/>
            <person name="Cejkova D."/>
            <person name="Polansky O."/>
            <person name="Karasova D."/>
            <person name="Kubasova T."/>
            <person name="Cizek A."/>
            <person name="Rychlik I."/>
        </authorList>
    </citation>
    <scope>NUCLEOTIDE SEQUENCE</scope>
    <source>
        <strain evidence="2">An178</strain>
    </source>
</reference>
<dbReference type="EMBL" id="JAQNCK010000032">
    <property type="protein sequence ID" value="MDC0829017.1"/>
    <property type="molecule type" value="Genomic_DNA"/>
</dbReference>
<comment type="caution">
    <text evidence="2">The sequence shown here is derived from an EMBL/GenBank/DDBJ whole genome shotgun (WGS) entry which is preliminary data.</text>
</comment>
<dbReference type="RefSeq" id="WP_022356677.1">
    <property type="nucleotide sequence ID" value="NZ_CABKSV010000117.1"/>
</dbReference>
<gene>
    <name evidence="2" type="ORF">B5F14_08900</name>
    <name evidence="1" type="ORF">POG00_09930</name>
</gene>
<dbReference type="Proteomes" id="UP001220658">
    <property type="component" value="Unassembled WGS sequence"/>
</dbReference>
<organism evidence="2 3">
    <name type="scientific">Faecalitalea cylindroides</name>
    <dbReference type="NCBI Taxonomy" id="39483"/>
    <lineage>
        <taxon>Bacteria</taxon>
        <taxon>Bacillati</taxon>
        <taxon>Bacillota</taxon>
        <taxon>Erysipelotrichia</taxon>
        <taxon>Erysipelotrichales</taxon>
        <taxon>Erysipelotrichaceae</taxon>
        <taxon>Faecalitalea</taxon>
    </lineage>
</organism>
<dbReference type="EMBL" id="NFKM01000020">
    <property type="protein sequence ID" value="OUP57588.1"/>
    <property type="molecule type" value="Genomic_DNA"/>
</dbReference>
<dbReference type="AlphaFoldDB" id="A0A1Y4LLK2"/>
<dbReference type="GeneID" id="77462613"/>
<proteinExistence type="predicted"/>
<sequence>MEEIKQHCEKVIQMLRLDYPAQLQYPGSIKKIYDVMLQILSCDELPDVDWVGMVRCFVDETTDYQNPVLFEIDKIAKLSKEK</sequence>
<protein>
    <submittedName>
        <fullName evidence="2">Uncharacterized protein</fullName>
    </submittedName>
</protein>
<dbReference type="Proteomes" id="UP000195447">
    <property type="component" value="Unassembled WGS sequence"/>
</dbReference>
<accession>A0A1Y4LLK2</accession>
<evidence type="ECO:0000313" key="3">
    <source>
        <dbReference type="Proteomes" id="UP000195447"/>
    </source>
</evidence>